<proteinExistence type="predicted"/>
<protein>
    <submittedName>
        <fullName evidence="1">Uncharacterized protein</fullName>
    </submittedName>
</protein>
<name>A0ABV0J8J5_9CYAN</name>
<sequence>MRHLKLVQLQHDHSPVLFTATTHPPSKVAGSFRKGTSGEGEDFWSRSFTWEFYLWAGWFCGVSRLRAIAQQLFGGFSPSISYS</sequence>
<gene>
    <name evidence="1" type="ORF">NC998_13500</name>
</gene>
<comment type="caution">
    <text evidence="1">The sequence shown here is derived from an EMBL/GenBank/DDBJ whole genome shotgun (WGS) entry which is preliminary data.</text>
</comment>
<accession>A0ABV0J8J5</accession>
<keyword evidence="2" id="KW-1185">Reference proteome</keyword>
<dbReference type="Proteomes" id="UP001464891">
    <property type="component" value="Unassembled WGS sequence"/>
</dbReference>
<dbReference type="RefSeq" id="WP_190432552.1">
    <property type="nucleotide sequence ID" value="NZ_JAMPKM010000007.1"/>
</dbReference>
<evidence type="ECO:0000313" key="2">
    <source>
        <dbReference type="Proteomes" id="UP001464891"/>
    </source>
</evidence>
<dbReference type="EMBL" id="JAMPKM010000007">
    <property type="protein sequence ID" value="MEP0818111.1"/>
    <property type="molecule type" value="Genomic_DNA"/>
</dbReference>
<evidence type="ECO:0000313" key="1">
    <source>
        <dbReference type="EMBL" id="MEP0818111.1"/>
    </source>
</evidence>
<reference evidence="1 2" key="1">
    <citation type="submission" date="2022-04" db="EMBL/GenBank/DDBJ databases">
        <title>Positive selection, recombination, and allopatry shape intraspecific diversity of widespread and dominant cyanobacteria.</title>
        <authorList>
            <person name="Wei J."/>
            <person name="Shu W."/>
            <person name="Hu C."/>
        </authorList>
    </citation>
    <scope>NUCLEOTIDE SEQUENCE [LARGE SCALE GENOMIC DNA]</scope>
    <source>
        <strain evidence="1 2">GB2-A4</strain>
    </source>
</reference>
<organism evidence="1 2">
    <name type="scientific">Trichocoleus desertorum GB2-A4</name>
    <dbReference type="NCBI Taxonomy" id="2933944"/>
    <lineage>
        <taxon>Bacteria</taxon>
        <taxon>Bacillati</taxon>
        <taxon>Cyanobacteriota</taxon>
        <taxon>Cyanophyceae</taxon>
        <taxon>Leptolyngbyales</taxon>
        <taxon>Trichocoleusaceae</taxon>
        <taxon>Trichocoleus</taxon>
    </lineage>
</organism>